<feature type="region of interest" description="Disordered" evidence="1">
    <location>
        <begin position="1"/>
        <end position="21"/>
    </location>
</feature>
<sequence length="193" mass="21710">MSSSRRPTSKEIPPKLPDNRAGLKTLADHLFERYKEETTNSNLDAKIVLGRVVRDLTPASNPGHVSALIAYADLLSERFAKEERKADLDEVVTLRRTAWQSTPPHDSRWQGTLAALDDCLYTRFGRGGITDLKEIITLRRTASESASPLDLCRSLVYLADALLERYRILRLRSDLEEAIKLARDALAQNPSDH</sequence>
<evidence type="ECO:0000256" key="1">
    <source>
        <dbReference type="SAM" id="MobiDB-lite"/>
    </source>
</evidence>
<reference evidence="2 3" key="1">
    <citation type="submission" date="2014-04" db="EMBL/GenBank/DDBJ databases">
        <authorList>
            <consortium name="DOE Joint Genome Institute"/>
            <person name="Kuo A."/>
            <person name="Kohler A."/>
            <person name="Costa M.D."/>
            <person name="Nagy L.G."/>
            <person name="Floudas D."/>
            <person name="Copeland A."/>
            <person name="Barry K.W."/>
            <person name="Cichocki N."/>
            <person name="Veneault-Fourrey C."/>
            <person name="LaButti K."/>
            <person name="Lindquist E.A."/>
            <person name="Lipzen A."/>
            <person name="Lundell T."/>
            <person name="Morin E."/>
            <person name="Murat C."/>
            <person name="Sun H."/>
            <person name="Tunlid A."/>
            <person name="Henrissat B."/>
            <person name="Grigoriev I.V."/>
            <person name="Hibbett D.S."/>
            <person name="Martin F."/>
            <person name="Nordberg H.P."/>
            <person name="Cantor M.N."/>
            <person name="Hua S.X."/>
        </authorList>
    </citation>
    <scope>NUCLEOTIDE SEQUENCE [LARGE SCALE GENOMIC DNA]</scope>
    <source>
        <strain evidence="2 3">Marx 270</strain>
    </source>
</reference>
<accession>A0A0C3IKP4</accession>
<protein>
    <submittedName>
        <fullName evidence="2">Uncharacterized protein</fullName>
    </submittedName>
</protein>
<keyword evidence="3" id="KW-1185">Reference proteome</keyword>
<proteinExistence type="predicted"/>
<dbReference type="HOGENOM" id="CLU_001305_4_1_1"/>
<organism evidence="2 3">
    <name type="scientific">Pisolithus tinctorius Marx 270</name>
    <dbReference type="NCBI Taxonomy" id="870435"/>
    <lineage>
        <taxon>Eukaryota</taxon>
        <taxon>Fungi</taxon>
        <taxon>Dikarya</taxon>
        <taxon>Basidiomycota</taxon>
        <taxon>Agaricomycotina</taxon>
        <taxon>Agaricomycetes</taxon>
        <taxon>Agaricomycetidae</taxon>
        <taxon>Boletales</taxon>
        <taxon>Sclerodermatineae</taxon>
        <taxon>Pisolithaceae</taxon>
        <taxon>Pisolithus</taxon>
    </lineage>
</organism>
<dbReference type="InParanoid" id="A0A0C3IKP4"/>
<evidence type="ECO:0000313" key="3">
    <source>
        <dbReference type="Proteomes" id="UP000054217"/>
    </source>
</evidence>
<dbReference type="EMBL" id="KN832027">
    <property type="protein sequence ID" value="KIN97532.1"/>
    <property type="molecule type" value="Genomic_DNA"/>
</dbReference>
<evidence type="ECO:0000313" key="2">
    <source>
        <dbReference type="EMBL" id="KIN97532.1"/>
    </source>
</evidence>
<gene>
    <name evidence="2" type="ORF">M404DRAFT_160062</name>
</gene>
<name>A0A0C3IKP4_PISTI</name>
<dbReference type="STRING" id="870435.A0A0C3IKP4"/>
<dbReference type="OrthoDB" id="2684514at2759"/>
<reference evidence="3" key="2">
    <citation type="submission" date="2015-01" db="EMBL/GenBank/DDBJ databases">
        <title>Evolutionary Origins and Diversification of the Mycorrhizal Mutualists.</title>
        <authorList>
            <consortium name="DOE Joint Genome Institute"/>
            <consortium name="Mycorrhizal Genomics Consortium"/>
            <person name="Kohler A."/>
            <person name="Kuo A."/>
            <person name="Nagy L.G."/>
            <person name="Floudas D."/>
            <person name="Copeland A."/>
            <person name="Barry K.W."/>
            <person name="Cichocki N."/>
            <person name="Veneault-Fourrey C."/>
            <person name="LaButti K."/>
            <person name="Lindquist E.A."/>
            <person name="Lipzen A."/>
            <person name="Lundell T."/>
            <person name="Morin E."/>
            <person name="Murat C."/>
            <person name="Riley R."/>
            <person name="Ohm R."/>
            <person name="Sun H."/>
            <person name="Tunlid A."/>
            <person name="Henrissat B."/>
            <person name="Grigoriev I.V."/>
            <person name="Hibbett D.S."/>
            <person name="Martin F."/>
        </authorList>
    </citation>
    <scope>NUCLEOTIDE SEQUENCE [LARGE SCALE GENOMIC DNA]</scope>
    <source>
        <strain evidence="3">Marx 270</strain>
    </source>
</reference>
<feature type="non-terminal residue" evidence="2">
    <location>
        <position position="193"/>
    </location>
</feature>
<dbReference type="AlphaFoldDB" id="A0A0C3IKP4"/>
<dbReference type="Proteomes" id="UP000054217">
    <property type="component" value="Unassembled WGS sequence"/>
</dbReference>